<dbReference type="EMBL" id="MN740383">
    <property type="protein sequence ID" value="QHU03550.1"/>
    <property type="molecule type" value="Genomic_DNA"/>
</dbReference>
<dbReference type="AlphaFoldDB" id="A0A6C0JFC4"/>
<reference evidence="1" key="1">
    <citation type="journal article" date="2020" name="Nature">
        <title>Giant virus diversity and host interactions through global metagenomics.</title>
        <authorList>
            <person name="Schulz F."/>
            <person name="Roux S."/>
            <person name="Paez-Espino D."/>
            <person name="Jungbluth S."/>
            <person name="Walsh D.A."/>
            <person name="Denef V.J."/>
            <person name="McMahon K.D."/>
            <person name="Konstantinidis K.T."/>
            <person name="Eloe-Fadrosh E.A."/>
            <person name="Kyrpides N.C."/>
            <person name="Woyke T."/>
        </authorList>
    </citation>
    <scope>NUCLEOTIDE SEQUENCE</scope>
    <source>
        <strain evidence="1">GVMAG-M-3300027206-1</strain>
    </source>
</reference>
<organism evidence="1">
    <name type="scientific">viral metagenome</name>
    <dbReference type="NCBI Taxonomy" id="1070528"/>
    <lineage>
        <taxon>unclassified sequences</taxon>
        <taxon>metagenomes</taxon>
        <taxon>organismal metagenomes</taxon>
    </lineage>
</organism>
<protein>
    <submittedName>
        <fullName evidence="1">Uncharacterized protein</fullName>
    </submittedName>
</protein>
<name>A0A6C0JFC4_9ZZZZ</name>
<accession>A0A6C0JFC4</accession>
<sequence>MGVVGMLPAALTEDTQRHKRHNNIKMGTIAFILQWT</sequence>
<evidence type="ECO:0000313" key="1">
    <source>
        <dbReference type="EMBL" id="QHU03550.1"/>
    </source>
</evidence>
<proteinExistence type="predicted"/>